<feature type="transmembrane region" description="Helical" evidence="7">
    <location>
        <begin position="93"/>
        <end position="115"/>
    </location>
</feature>
<keyword evidence="4 7" id="KW-0812">Transmembrane</keyword>
<dbReference type="InterPro" id="IPR052031">
    <property type="entry name" value="Membrane_Transporter-Flippase"/>
</dbReference>
<gene>
    <name evidence="8" type="ORF">METZ01_LOCUS152422</name>
</gene>
<protein>
    <recommendedName>
        <fullName evidence="9">Multidrug resistance protein NorM</fullName>
    </recommendedName>
</protein>
<keyword evidence="6 7" id="KW-0472">Membrane</keyword>
<dbReference type="GO" id="GO:0005886">
    <property type="term" value="C:plasma membrane"/>
    <property type="evidence" value="ECO:0007669"/>
    <property type="project" value="UniProtKB-SubCell"/>
</dbReference>
<feature type="transmembrane region" description="Helical" evidence="7">
    <location>
        <begin position="394"/>
        <end position="415"/>
    </location>
</feature>
<dbReference type="PIRSF" id="PIRSF006603">
    <property type="entry name" value="DinF"/>
    <property type="match status" value="1"/>
</dbReference>
<keyword evidence="3" id="KW-1003">Cell membrane</keyword>
<feature type="transmembrane region" description="Helical" evidence="7">
    <location>
        <begin position="243"/>
        <end position="263"/>
    </location>
</feature>
<keyword evidence="2" id="KW-0813">Transport</keyword>
<reference evidence="8" key="1">
    <citation type="submission" date="2018-05" db="EMBL/GenBank/DDBJ databases">
        <authorList>
            <person name="Lanie J.A."/>
            <person name="Ng W.-L."/>
            <person name="Kazmierczak K.M."/>
            <person name="Andrzejewski T.M."/>
            <person name="Davidsen T.M."/>
            <person name="Wayne K.J."/>
            <person name="Tettelin H."/>
            <person name="Glass J.I."/>
            <person name="Rusch D."/>
            <person name="Podicherti R."/>
            <person name="Tsui H.-C.T."/>
            <person name="Winkler M.E."/>
        </authorList>
    </citation>
    <scope>NUCLEOTIDE SEQUENCE</scope>
</reference>
<feature type="transmembrane region" description="Helical" evidence="7">
    <location>
        <begin position="135"/>
        <end position="156"/>
    </location>
</feature>
<evidence type="ECO:0000256" key="7">
    <source>
        <dbReference type="SAM" id="Phobius"/>
    </source>
</evidence>
<evidence type="ECO:0000256" key="6">
    <source>
        <dbReference type="ARBA" id="ARBA00023136"/>
    </source>
</evidence>
<feature type="transmembrane region" description="Helical" evidence="7">
    <location>
        <begin position="326"/>
        <end position="344"/>
    </location>
</feature>
<dbReference type="EMBL" id="UINC01024930">
    <property type="protein sequence ID" value="SVA99568.1"/>
    <property type="molecule type" value="Genomic_DNA"/>
</dbReference>
<keyword evidence="5 7" id="KW-1133">Transmembrane helix</keyword>
<feature type="transmembrane region" description="Helical" evidence="7">
    <location>
        <begin position="168"/>
        <end position="189"/>
    </location>
</feature>
<feature type="transmembrane region" description="Helical" evidence="7">
    <location>
        <begin position="283"/>
        <end position="305"/>
    </location>
</feature>
<dbReference type="InterPro" id="IPR048279">
    <property type="entry name" value="MdtK-like"/>
</dbReference>
<evidence type="ECO:0000256" key="4">
    <source>
        <dbReference type="ARBA" id="ARBA00022692"/>
    </source>
</evidence>
<dbReference type="AlphaFoldDB" id="A0A382ADE4"/>
<evidence type="ECO:0008006" key="9">
    <source>
        <dbReference type="Google" id="ProtNLM"/>
    </source>
</evidence>
<evidence type="ECO:0000256" key="1">
    <source>
        <dbReference type="ARBA" id="ARBA00004651"/>
    </source>
</evidence>
<dbReference type="Pfam" id="PF01554">
    <property type="entry name" value="MatE"/>
    <property type="match status" value="2"/>
</dbReference>
<feature type="transmembrane region" description="Helical" evidence="7">
    <location>
        <begin position="195"/>
        <end position="214"/>
    </location>
</feature>
<dbReference type="PANTHER" id="PTHR43549">
    <property type="entry name" value="MULTIDRUG RESISTANCE PROTEIN YPNP-RELATED"/>
    <property type="match status" value="1"/>
</dbReference>
<organism evidence="8">
    <name type="scientific">marine metagenome</name>
    <dbReference type="NCBI Taxonomy" id="408172"/>
    <lineage>
        <taxon>unclassified sequences</taxon>
        <taxon>metagenomes</taxon>
        <taxon>ecological metagenomes</taxon>
    </lineage>
</organism>
<feature type="transmembrane region" description="Helical" evidence="7">
    <location>
        <begin position="364"/>
        <end position="382"/>
    </location>
</feature>
<proteinExistence type="predicted"/>
<evidence type="ECO:0000313" key="8">
    <source>
        <dbReference type="EMBL" id="SVA99568.1"/>
    </source>
</evidence>
<dbReference type="InterPro" id="IPR002528">
    <property type="entry name" value="MATE_fam"/>
</dbReference>
<sequence length="466" mass="50700">MTDPTQSDRSPSVLWMSAPLMVSFVMRSAFTFVDTIYAAIIGDAAVAAIGLTFTFEFVMVAFWIGLSTGLTSVLSRSIGAHEGKKIEQYLSAAWRLVWFVSPMFLFAGIAIWIVTPRLNEWFPGIQLDTETLQAFRIYGTVLIGGSAFTQFWSVIPDSIVKAHQDTRSTMWAGIWSNVANLALNTLFLFVFSWGIFGIAFSTVIGRIAGLVYAMKKARDHEARRLAEEGDINFDYDPNPYKPILALAVPASITFILMAGETAVVNGFLAGGPDSTSAIAAYSIYYRIMTFAAMPMIAISVAMLPFAAKRIGERDSAGLNQGLRQSAVVAIIYAVGIMTPAVWFWGDRLAAWLSESPLTAEYAAFGLQVVPIASLMFAPFLLCRPVFEAMGRGRPGLYIAILRYVVLTWPAAYVGIQVARTMGQPDLYGVLVALVGIAGVSSAVLAAWLRLILPQATTAPFEELPNS</sequence>
<accession>A0A382ADE4</accession>
<comment type="subcellular location">
    <subcellularLocation>
        <location evidence="1">Cell membrane</location>
        <topology evidence="1">Multi-pass membrane protein</topology>
    </subcellularLocation>
</comment>
<evidence type="ECO:0000256" key="3">
    <source>
        <dbReference type="ARBA" id="ARBA00022475"/>
    </source>
</evidence>
<dbReference type="PANTHER" id="PTHR43549:SF3">
    <property type="entry name" value="MULTIDRUG RESISTANCE PROTEIN YPNP-RELATED"/>
    <property type="match status" value="1"/>
</dbReference>
<evidence type="ECO:0000256" key="5">
    <source>
        <dbReference type="ARBA" id="ARBA00022989"/>
    </source>
</evidence>
<dbReference type="GO" id="GO:0015297">
    <property type="term" value="F:antiporter activity"/>
    <property type="evidence" value="ECO:0007669"/>
    <property type="project" value="InterPro"/>
</dbReference>
<evidence type="ECO:0000256" key="2">
    <source>
        <dbReference type="ARBA" id="ARBA00022448"/>
    </source>
</evidence>
<dbReference type="GO" id="GO:0042910">
    <property type="term" value="F:xenobiotic transmembrane transporter activity"/>
    <property type="evidence" value="ECO:0007669"/>
    <property type="project" value="InterPro"/>
</dbReference>
<name>A0A382ADE4_9ZZZZ</name>
<feature type="transmembrane region" description="Helical" evidence="7">
    <location>
        <begin position="427"/>
        <end position="448"/>
    </location>
</feature>